<dbReference type="RefSeq" id="WP_075728227.1">
    <property type="nucleotide sequence ID" value="NZ_LTDM01000064.1"/>
</dbReference>
<comment type="caution">
    <text evidence="3">The sequence shown here is derived from an EMBL/GenBank/DDBJ whole genome shotgun (WGS) entry which is preliminary data.</text>
</comment>
<keyword evidence="2" id="KW-0820">tRNA-binding</keyword>
<dbReference type="OrthoDB" id="9769796at2"/>
<dbReference type="InterPro" id="IPR008513">
    <property type="entry name" value="tRNA(Met)_cyd_acetate_ligase"/>
</dbReference>
<dbReference type="Gene3D" id="3.40.50.620">
    <property type="entry name" value="HUPs"/>
    <property type="match status" value="1"/>
</dbReference>
<dbReference type="EC" id="6.3.4.-" evidence="2"/>
<comment type="subcellular location">
    <subcellularLocation>
        <location evidence="2">Cytoplasm</location>
    </subcellularLocation>
</comment>
<dbReference type="GO" id="GO:0005737">
    <property type="term" value="C:cytoplasm"/>
    <property type="evidence" value="ECO:0007669"/>
    <property type="project" value="UniProtKB-SubCell"/>
</dbReference>
<keyword evidence="2" id="KW-0436">Ligase</keyword>
<dbReference type="GO" id="GO:0016879">
    <property type="term" value="F:ligase activity, forming carbon-nitrogen bonds"/>
    <property type="evidence" value="ECO:0007669"/>
    <property type="project" value="UniProtKB-UniRule"/>
</dbReference>
<dbReference type="GO" id="GO:0000049">
    <property type="term" value="F:tRNA binding"/>
    <property type="evidence" value="ECO:0007669"/>
    <property type="project" value="UniProtKB-KW"/>
</dbReference>
<protein>
    <recommendedName>
        <fullName evidence="2">tRNA(Met) cytidine acetate ligase</fullName>
        <ecNumber evidence="2">6.3.4.-</ecNumber>
    </recommendedName>
</protein>
<sequence length="414" mass="47918">MKVLGLVAEYNPFHYGHKHHLKESLSITNSHYSVAVMSSSFVQRGEPSFVDKWTRSKMAIENGVDLVLELPFVYSAQSAELFALGAVKLLNSLKIVDFISFGSEEGNLEPLKRISKILLEEPLEFQSSLKQYLSLGNSFPVSRSLALQEFLKNDSLSQDYDFKKILKQSNNILGIEYLKALFNTKSTIKPITIKRIGANYKDIDTSTSISSATGIRNIILNKDIKACKELVPLETFNLLKEYILKYNKFNTLGNYNHIIRYLFLTENNNVLKDLLDIDEGLENRIIKFIKENNSIEEIISKTTTKRYPSTRIQRIFIHLLLHLNEVNLKELYSYRTQYIRVLAANKKGLYLLNKIKKESEVKIITKFANYEKYNNEVINKFLYFEKKATDIYFLGLNLDKPLVDMDYYTTPYIK</sequence>
<keyword evidence="4" id="KW-1185">Reference proteome</keyword>
<gene>
    <name evidence="2" type="primary">tmcAL</name>
    <name evidence="3" type="ORF">TICRE_23260</name>
</gene>
<organism evidence="3 4">
    <name type="scientific">Tissierella creatinophila DSM 6911</name>
    <dbReference type="NCBI Taxonomy" id="1123403"/>
    <lineage>
        <taxon>Bacteria</taxon>
        <taxon>Bacillati</taxon>
        <taxon>Bacillota</taxon>
        <taxon>Tissierellia</taxon>
        <taxon>Tissierellales</taxon>
        <taxon>Tissierellaceae</taxon>
        <taxon>Tissierella</taxon>
    </lineage>
</organism>
<feature type="binding site" evidence="2">
    <location>
        <begin position="7"/>
        <end position="20"/>
    </location>
    <ligand>
        <name>ATP</name>
        <dbReference type="ChEBI" id="CHEBI:30616"/>
    </ligand>
</feature>
<dbReference type="SUPFAM" id="SSF52374">
    <property type="entry name" value="Nucleotidylyl transferase"/>
    <property type="match status" value="1"/>
</dbReference>
<keyword evidence="2" id="KW-0547">Nucleotide-binding</keyword>
<keyword evidence="1 2" id="KW-0819">tRNA processing</keyword>
<comment type="function">
    <text evidence="2">Catalyzes the formation of N(4)-acetylcytidine (ac(4)C) at the wobble position of elongator tRNA(Met), using acetate and ATP as substrates. First activates an acetate ion to form acetyladenylate (Ac-AMP) and then transfers the acetyl group to tRNA to form ac(4)C34.</text>
</comment>
<evidence type="ECO:0000313" key="3">
    <source>
        <dbReference type="EMBL" id="OLS01726.1"/>
    </source>
</evidence>
<feature type="binding site" evidence="2">
    <location>
        <begin position="195"/>
        <end position="196"/>
    </location>
    <ligand>
        <name>ATP</name>
        <dbReference type="ChEBI" id="CHEBI:30616"/>
    </ligand>
</feature>
<dbReference type="HAMAP" id="MF_01539">
    <property type="entry name" value="TmcAL"/>
    <property type="match status" value="1"/>
</dbReference>
<dbReference type="GO" id="GO:0005524">
    <property type="term" value="F:ATP binding"/>
    <property type="evidence" value="ECO:0007669"/>
    <property type="project" value="UniProtKB-KW"/>
</dbReference>
<dbReference type="InterPro" id="IPR014729">
    <property type="entry name" value="Rossmann-like_a/b/a_fold"/>
</dbReference>
<feature type="binding site" evidence="2">
    <location>
        <position position="170"/>
    </location>
    <ligand>
        <name>ATP</name>
        <dbReference type="ChEBI" id="CHEBI:30616"/>
    </ligand>
</feature>
<dbReference type="NCBIfam" id="NF010191">
    <property type="entry name" value="PRK13670.1"/>
    <property type="match status" value="1"/>
</dbReference>
<dbReference type="AlphaFoldDB" id="A0A1U7M368"/>
<dbReference type="Proteomes" id="UP000186112">
    <property type="component" value="Unassembled WGS sequence"/>
</dbReference>
<name>A0A1U7M368_TISCR</name>
<dbReference type="PANTHER" id="PTHR37825">
    <property type="entry name" value="TRNA(MET) CYTIDINE ACETATE LIGASE"/>
    <property type="match status" value="1"/>
</dbReference>
<keyword evidence="2" id="KW-0694">RNA-binding</keyword>
<dbReference type="PANTHER" id="PTHR37825:SF1">
    <property type="entry name" value="TRNA(MET) CYTIDINE ACETATE LIGASE"/>
    <property type="match status" value="1"/>
</dbReference>
<feature type="binding site" evidence="2">
    <location>
        <position position="102"/>
    </location>
    <ligand>
        <name>ATP</name>
        <dbReference type="ChEBI" id="CHEBI:30616"/>
    </ligand>
</feature>
<keyword evidence="2" id="KW-0067">ATP-binding</keyword>
<comment type="catalytic activity">
    <reaction evidence="2">
        <text>cytidine(34) in elongator tRNA(Met) + acetate + ATP = N(4)-acetylcytidine(34) in elongator tRNA(Met) + AMP + diphosphate</text>
        <dbReference type="Rhea" id="RHEA:58144"/>
        <dbReference type="Rhea" id="RHEA-COMP:10693"/>
        <dbReference type="Rhea" id="RHEA-COMP:10694"/>
        <dbReference type="ChEBI" id="CHEBI:30089"/>
        <dbReference type="ChEBI" id="CHEBI:30616"/>
        <dbReference type="ChEBI" id="CHEBI:33019"/>
        <dbReference type="ChEBI" id="CHEBI:74900"/>
        <dbReference type="ChEBI" id="CHEBI:82748"/>
        <dbReference type="ChEBI" id="CHEBI:456215"/>
    </reaction>
</comment>
<reference evidence="3 4" key="1">
    <citation type="submission" date="2016-02" db="EMBL/GenBank/DDBJ databases">
        <title>Genome sequence of Tissierella creatinophila DSM 6911.</title>
        <authorList>
            <person name="Poehlein A."/>
            <person name="Daniel R."/>
        </authorList>
    </citation>
    <scope>NUCLEOTIDE SEQUENCE [LARGE SCALE GENOMIC DNA]</scope>
    <source>
        <strain evidence="3 4">DSM 6911</strain>
    </source>
</reference>
<evidence type="ECO:0000313" key="4">
    <source>
        <dbReference type="Proteomes" id="UP000186112"/>
    </source>
</evidence>
<evidence type="ECO:0000256" key="2">
    <source>
        <dbReference type="HAMAP-Rule" id="MF_01539"/>
    </source>
</evidence>
<evidence type="ECO:0000256" key="1">
    <source>
        <dbReference type="ARBA" id="ARBA00022694"/>
    </source>
</evidence>
<keyword evidence="2" id="KW-0963">Cytoplasm</keyword>
<dbReference type="Pfam" id="PF05636">
    <property type="entry name" value="HIGH_NTase1"/>
    <property type="match status" value="1"/>
</dbReference>
<dbReference type="EMBL" id="LTDM01000064">
    <property type="protein sequence ID" value="OLS01726.1"/>
    <property type="molecule type" value="Genomic_DNA"/>
</dbReference>
<accession>A0A1U7M368</accession>
<dbReference type="GO" id="GO:0006400">
    <property type="term" value="P:tRNA modification"/>
    <property type="evidence" value="ECO:0007669"/>
    <property type="project" value="UniProtKB-UniRule"/>
</dbReference>
<proteinExistence type="inferred from homology"/>
<comment type="similarity">
    <text evidence="2">Belongs to the TmcAL family.</text>
</comment>